<reference evidence="2 3" key="1">
    <citation type="submission" date="2014-10" db="EMBL/GenBank/DDBJ databases">
        <title>Draft genome of phytase producing Bacillus ginsengihumi strain M2.11.</title>
        <authorList>
            <person name="Toymentseva A."/>
            <person name="Boulygina E.A."/>
            <person name="Kazakov S.V."/>
            <person name="Kayumov I."/>
            <person name="Suleimanova A.D."/>
            <person name="Mardanova A.M."/>
            <person name="Maria S.N."/>
            <person name="Sergey M.Y."/>
            <person name="Sharipova M.R."/>
        </authorList>
    </citation>
    <scope>NUCLEOTIDE SEQUENCE [LARGE SCALE GENOMIC DNA]</scope>
    <source>
        <strain evidence="2 3">M2.11</strain>
    </source>
</reference>
<keyword evidence="1" id="KW-0175">Coiled coil</keyword>
<protein>
    <submittedName>
        <fullName evidence="2">Uncharacterized protein</fullName>
    </submittedName>
</protein>
<sequence length="92" mass="10916">MQRTDFLKEDLPMVLAHYECCQSCLIKATEAFHRDDIETAEKRVEEFQRSLNELKRLQEKKRRHDEMERTVSRLLEKGVSVELIVKVGMKHG</sequence>
<comment type="caution">
    <text evidence="2">The sequence shown here is derived from an EMBL/GenBank/DDBJ whole genome shotgun (WGS) entry which is preliminary data.</text>
</comment>
<gene>
    <name evidence="2" type="ORF">NG54_03230</name>
</gene>
<organism evidence="2 3">
    <name type="scientific">Heyndrickxia ginsengihumi</name>
    <dbReference type="NCBI Taxonomy" id="363870"/>
    <lineage>
        <taxon>Bacteria</taxon>
        <taxon>Bacillati</taxon>
        <taxon>Bacillota</taxon>
        <taxon>Bacilli</taxon>
        <taxon>Bacillales</taxon>
        <taxon>Bacillaceae</taxon>
        <taxon>Heyndrickxia</taxon>
    </lineage>
</organism>
<dbReference type="EMBL" id="JRUN01000006">
    <property type="protein sequence ID" value="KHD86347.1"/>
    <property type="molecule type" value="Genomic_DNA"/>
</dbReference>
<evidence type="ECO:0000256" key="1">
    <source>
        <dbReference type="SAM" id="Coils"/>
    </source>
</evidence>
<proteinExistence type="predicted"/>
<name>A0A0A6Y268_9BACI</name>
<feature type="coiled-coil region" evidence="1">
    <location>
        <begin position="37"/>
        <end position="77"/>
    </location>
</feature>
<dbReference type="Proteomes" id="UP000030588">
    <property type="component" value="Unassembled WGS sequence"/>
</dbReference>
<evidence type="ECO:0000313" key="3">
    <source>
        <dbReference type="Proteomes" id="UP000030588"/>
    </source>
</evidence>
<evidence type="ECO:0000313" key="2">
    <source>
        <dbReference type="EMBL" id="KHD86347.1"/>
    </source>
</evidence>
<dbReference type="AlphaFoldDB" id="A0A0A6Y268"/>
<dbReference type="STRING" id="363870.NG54_03230"/>
<accession>A0A0A6Y268</accession>
<dbReference type="RefSeq" id="WP_035353132.1">
    <property type="nucleotide sequence ID" value="NZ_JRUN01000006.1"/>
</dbReference>